<evidence type="ECO:0000313" key="10">
    <source>
        <dbReference type="EMBL" id="SVB72991.1"/>
    </source>
</evidence>
<dbReference type="PANTHER" id="PTHR43297:SF4">
    <property type="entry name" value="PUTRESCINE EXPORT SYSTEM ATP-BINDING PROTEIN SAPD"/>
    <property type="match status" value="1"/>
</dbReference>
<feature type="non-terminal residue" evidence="10">
    <location>
        <position position="478"/>
    </location>
</feature>
<proteinExistence type="predicted"/>
<reference evidence="10" key="1">
    <citation type="submission" date="2018-05" db="EMBL/GenBank/DDBJ databases">
        <authorList>
            <person name="Lanie J.A."/>
            <person name="Ng W.-L."/>
            <person name="Kazmierczak K.M."/>
            <person name="Andrzejewski T.M."/>
            <person name="Davidsen T.M."/>
            <person name="Wayne K.J."/>
            <person name="Tettelin H."/>
            <person name="Glass J.I."/>
            <person name="Rusch D."/>
            <person name="Podicherti R."/>
            <person name="Tsui H.-C.T."/>
            <person name="Winkler M.E."/>
        </authorList>
    </citation>
    <scope>NUCLEOTIDE SEQUENCE</scope>
</reference>
<evidence type="ECO:0000256" key="1">
    <source>
        <dbReference type="ARBA" id="ARBA00004202"/>
    </source>
</evidence>
<dbReference type="SUPFAM" id="SSF52540">
    <property type="entry name" value="P-loop containing nucleoside triphosphate hydrolases"/>
    <property type="match status" value="2"/>
</dbReference>
<protein>
    <recommendedName>
        <fullName evidence="9">ABC transporter domain-containing protein</fullName>
    </recommendedName>
</protein>
<dbReference type="InterPro" id="IPR050388">
    <property type="entry name" value="ABC_Ni/Peptide_Import"/>
</dbReference>
<dbReference type="Pfam" id="PF08352">
    <property type="entry name" value="oligo_HPY"/>
    <property type="match status" value="1"/>
</dbReference>
<dbReference type="NCBIfam" id="TIGR01727">
    <property type="entry name" value="oligo_HPY"/>
    <property type="match status" value="1"/>
</dbReference>
<dbReference type="InterPro" id="IPR013563">
    <property type="entry name" value="Oligopep_ABC_C"/>
</dbReference>
<keyword evidence="5" id="KW-0997">Cell inner membrane</keyword>
<feature type="domain" description="ABC transporter" evidence="9">
    <location>
        <begin position="6"/>
        <end position="255"/>
    </location>
</feature>
<evidence type="ECO:0000256" key="3">
    <source>
        <dbReference type="ARBA" id="ARBA00022448"/>
    </source>
</evidence>
<dbReference type="InterPro" id="IPR027417">
    <property type="entry name" value="P-loop_NTPase"/>
</dbReference>
<dbReference type="GO" id="GO:0005524">
    <property type="term" value="F:ATP binding"/>
    <property type="evidence" value="ECO:0007669"/>
    <property type="project" value="UniProtKB-KW"/>
</dbReference>
<dbReference type="AlphaFoldDB" id="A0A382GFM0"/>
<dbReference type="Gene3D" id="3.40.50.300">
    <property type="entry name" value="P-loop containing nucleotide triphosphate hydrolases"/>
    <property type="match status" value="2"/>
</dbReference>
<evidence type="ECO:0000256" key="7">
    <source>
        <dbReference type="ARBA" id="ARBA00022840"/>
    </source>
</evidence>
<dbReference type="PANTHER" id="PTHR43297">
    <property type="entry name" value="OLIGOPEPTIDE TRANSPORT ATP-BINDING PROTEIN APPD"/>
    <property type="match status" value="1"/>
</dbReference>
<evidence type="ECO:0000256" key="8">
    <source>
        <dbReference type="ARBA" id="ARBA00023136"/>
    </source>
</evidence>
<organism evidence="10">
    <name type="scientific">marine metagenome</name>
    <dbReference type="NCBI Taxonomy" id="408172"/>
    <lineage>
        <taxon>unclassified sequences</taxon>
        <taxon>metagenomes</taxon>
        <taxon>ecological metagenomes</taxon>
    </lineage>
</organism>
<dbReference type="InterPro" id="IPR017871">
    <property type="entry name" value="ABC_transporter-like_CS"/>
</dbReference>
<gene>
    <name evidence="10" type="ORF">METZ01_LOCUS225845</name>
</gene>
<comment type="subcellular location">
    <subcellularLocation>
        <location evidence="2">Cell inner membrane</location>
    </subcellularLocation>
    <subcellularLocation>
        <location evidence="1">Cell membrane</location>
        <topology evidence="1">Peripheral membrane protein</topology>
    </subcellularLocation>
</comment>
<accession>A0A382GFM0</accession>
<dbReference type="CDD" id="cd03257">
    <property type="entry name" value="ABC_NikE_OppD_transporters"/>
    <property type="match status" value="1"/>
</dbReference>
<dbReference type="EMBL" id="UINC01054823">
    <property type="protein sequence ID" value="SVB72991.1"/>
    <property type="molecule type" value="Genomic_DNA"/>
</dbReference>
<keyword evidence="8" id="KW-0472">Membrane</keyword>
<dbReference type="GO" id="GO:0015833">
    <property type="term" value="P:peptide transport"/>
    <property type="evidence" value="ECO:0007669"/>
    <property type="project" value="InterPro"/>
</dbReference>
<dbReference type="Pfam" id="PF00005">
    <property type="entry name" value="ABC_tran"/>
    <property type="match status" value="2"/>
</dbReference>
<evidence type="ECO:0000259" key="9">
    <source>
        <dbReference type="PROSITE" id="PS50893"/>
    </source>
</evidence>
<dbReference type="PROSITE" id="PS00211">
    <property type="entry name" value="ABC_TRANSPORTER_1"/>
    <property type="match status" value="1"/>
</dbReference>
<evidence type="ECO:0000256" key="4">
    <source>
        <dbReference type="ARBA" id="ARBA00022475"/>
    </source>
</evidence>
<dbReference type="InterPro" id="IPR003593">
    <property type="entry name" value="AAA+_ATPase"/>
</dbReference>
<dbReference type="PROSITE" id="PS50893">
    <property type="entry name" value="ABC_TRANSPORTER_2"/>
    <property type="match status" value="1"/>
</dbReference>
<keyword evidence="6" id="KW-0547">Nucleotide-binding</keyword>
<dbReference type="GO" id="GO:0016887">
    <property type="term" value="F:ATP hydrolysis activity"/>
    <property type="evidence" value="ECO:0007669"/>
    <property type="project" value="InterPro"/>
</dbReference>
<evidence type="ECO:0000256" key="5">
    <source>
        <dbReference type="ARBA" id="ARBA00022519"/>
    </source>
</evidence>
<keyword evidence="7" id="KW-0067">ATP-binding</keyword>
<dbReference type="GO" id="GO:0005886">
    <property type="term" value="C:plasma membrane"/>
    <property type="evidence" value="ECO:0007669"/>
    <property type="project" value="UniProtKB-SubCell"/>
</dbReference>
<keyword evidence="4" id="KW-1003">Cell membrane</keyword>
<keyword evidence="3" id="KW-0813">Transport</keyword>
<sequence length="478" mass="51907">MSQPGLYVEDLSVCLPGPTGNVAALTNVTFEVSPGEVVGLVGESGAGKSMIACAIADQLPRNADVTGVIRIDGHELSEVRAAGTKERHRVNAALCFQNPRVALSPTRNVGKQIADRLMAHQGLSHREVADKALELLHQVGIRDAQRRLRNFPHELSGGMCQRVMIALAMACKSPVLLADEPSTGLDVTLTGEILQLIRDVADRDQQAVLVISHDIAAISTICNRLMVLYAGSLVETGLTQDLVRTPAHPYTQALIDAVPDPDREVGRVTPLPGLMPQLSAPPVSCSFAPRCRLSDQKCQSDMPRLTSQGAKWKVRCFHSGMLGTIKTGEESVDDSHRINGKRDTGDWGGAEPLVRLQHVDVAYRSRSGGPKKPVLRAINLTFNRGETVGIVGESGCGKSTLARTIMGLISPTRGEVWFGQINLRTQRRADLRRLRRRMQLVFQDALDSLNPRLPVAEIVTDPLQLLELARDEKKAAVD</sequence>
<dbReference type="SMART" id="SM00382">
    <property type="entry name" value="AAA"/>
    <property type="match status" value="2"/>
</dbReference>
<dbReference type="InterPro" id="IPR003439">
    <property type="entry name" value="ABC_transporter-like_ATP-bd"/>
</dbReference>
<evidence type="ECO:0000256" key="2">
    <source>
        <dbReference type="ARBA" id="ARBA00004533"/>
    </source>
</evidence>
<name>A0A382GFM0_9ZZZZ</name>
<evidence type="ECO:0000256" key="6">
    <source>
        <dbReference type="ARBA" id="ARBA00022741"/>
    </source>
</evidence>